<gene>
    <name evidence="1" type="ORF">WMO66_08190</name>
</gene>
<accession>A0ABV1G729</accession>
<dbReference type="EMBL" id="JBBMFF010000221">
    <property type="protein sequence ID" value="MEQ2511222.1"/>
    <property type="molecule type" value="Genomic_DNA"/>
</dbReference>
<evidence type="ECO:0000313" key="2">
    <source>
        <dbReference type="Proteomes" id="UP001491552"/>
    </source>
</evidence>
<evidence type="ECO:0000313" key="1">
    <source>
        <dbReference type="EMBL" id="MEQ2511222.1"/>
    </source>
</evidence>
<reference evidence="1 2" key="1">
    <citation type="submission" date="2024-03" db="EMBL/GenBank/DDBJ databases">
        <title>Human intestinal bacterial collection.</title>
        <authorList>
            <person name="Pauvert C."/>
            <person name="Hitch T.C.A."/>
            <person name="Clavel T."/>
        </authorList>
    </citation>
    <scope>NUCLEOTIDE SEQUENCE [LARGE SCALE GENOMIC DNA]</scope>
    <source>
        <strain evidence="1 2">CLA-AA-H192</strain>
    </source>
</reference>
<organism evidence="1 2">
    <name type="scientific">Faecousia intestinalis</name>
    <dbReference type="NCBI Taxonomy" id="3133167"/>
    <lineage>
        <taxon>Bacteria</taxon>
        <taxon>Bacillati</taxon>
        <taxon>Bacillota</taxon>
        <taxon>Clostridia</taxon>
        <taxon>Eubacteriales</taxon>
        <taxon>Oscillospiraceae</taxon>
        <taxon>Faecousia</taxon>
    </lineage>
</organism>
<name>A0ABV1G729_9FIRM</name>
<proteinExistence type="predicted"/>
<comment type="caution">
    <text evidence="1">The sequence shown here is derived from an EMBL/GenBank/DDBJ whole genome shotgun (WGS) entry which is preliminary data.</text>
</comment>
<protein>
    <recommendedName>
        <fullName evidence="3">Restriction endonuclease type IV Mrr domain-containing protein</fullName>
    </recommendedName>
</protein>
<evidence type="ECO:0008006" key="3">
    <source>
        <dbReference type="Google" id="ProtNLM"/>
    </source>
</evidence>
<dbReference type="InterPro" id="IPR011335">
    <property type="entry name" value="Restrct_endonuc-II-like"/>
</dbReference>
<dbReference type="Proteomes" id="UP001491552">
    <property type="component" value="Unassembled WGS sequence"/>
</dbReference>
<dbReference type="SUPFAM" id="SSF52980">
    <property type="entry name" value="Restriction endonuclease-like"/>
    <property type="match status" value="1"/>
</dbReference>
<keyword evidence="2" id="KW-1185">Reference proteome</keyword>
<dbReference type="RefSeq" id="WP_349135928.1">
    <property type="nucleotide sequence ID" value="NZ_JBBMFF010000221.1"/>
</dbReference>
<sequence>MGPGKAFELFVKRILIHIGFSEVVSDGLYIYDGAPGQMIQGLGEAHNADVLLEPPVQTPFYSKTRLLIECKDYRKKISLNVVRSALGLREDINNFNIVDMAELATRRRQNRRANPPVFDRYSYQVAIAALAGFTTQAQEFAATYRIPLIEFNKLPFWSAFCQAIGYDNFNFNSRRVNFDMIDTENQLLELADRIGQRMAVAITNSGQMLFLYHVTDGRINFNEYYSLHWVDPQKPWILRSGHEEYLFQLPESILKEWLNKSTDELEMKREAINCKANLLSNMVVYYTEHGQPVIKMISIDRFQLEDAIKRLR</sequence>